<keyword evidence="2" id="KW-1003">Cell membrane</keyword>
<evidence type="ECO:0000256" key="2">
    <source>
        <dbReference type="ARBA" id="ARBA00022475"/>
    </source>
</evidence>
<evidence type="ECO:0000256" key="13">
    <source>
        <dbReference type="SAM" id="MobiDB-lite"/>
    </source>
</evidence>
<evidence type="ECO:0000256" key="11">
    <source>
        <dbReference type="PROSITE-ProRule" id="PRU00284"/>
    </source>
</evidence>
<evidence type="ECO:0000313" key="17">
    <source>
        <dbReference type="EMBL" id="QFY42446.1"/>
    </source>
</evidence>
<evidence type="ECO:0000256" key="12">
    <source>
        <dbReference type="SAM" id="Coils"/>
    </source>
</evidence>
<keyword evidence="4" id="KW-0145">Chemotaxis</keyword>
<dbReference type="OrthoDB" id="9765776at2"/>
<proteinExistence type="inferred from homology"/>
<evidence type="ECO:0000256" key="8">
    <source>
        <dbReference type="ARBA" id="ARBA00023136"/>
    </source>
</evidence>
<dbReference type="Gene3D" id="6.10.340.10">
    <property type="match status" value="1"/>
</dbReference>
<keyword evidence="8 14" id="KW-0472">Membrane</keyword>
<dbReference type="Gene3D" id="1.10.287.950">
    <property type="entry name" value="Methyl-accepting chemotaxis protein"/>
    <property type="match status" value="1"/>
</dbReference>
<dbReference type="InterPro" id="IPR051310">
    <property type="entry name" value="MCP_chemotaxis"/>
</dbReference>
<protein>
    <submittedName>
        <fullName evidence="17">Diguanylate cyclase</fullName>
    </submittedName>
</protein>
<dbReference type="FunCoup" id="A0A5Q0BL01">
    <property type="interactions" value="117"/>
</dbReference>
<organism evidence="17 18">
    <name type="scientific">Candidatus Methylospira mobilis</name>
    <dbReference type="NCBI Taxonomy" id="1808979"/>
    <lineage>
        <taxon>Bacteria</taxon>
        <taxon>Pseudomonadati</taxon>
        <taxon>Pseudomonadota</taxon>
        <taxon>Gammaproteobacteria</taxon>
        <taxon>Methylococcales</taxon>
        <taxon>Methylococcaceae</taxon>
        <taxon>Candidatus Methylospira</taxon>
    </lineage>
</organism>
<evidence type="ECO:0000256" key="10">
    <source>
        <dbReference type="ARBA" id="ARBA00029447"/>
    </source>
</evidence>
<keyword evidence="9 11" id="KW-0807">Transducer</keyword>
<dbReference type="InterPro" id="IPR004089">
    <property type="entry name" value="MCPsignal_dom"/>
</dbReference>
<dbReference type="SMART" id="SM00283">
    <property type="entry name" value="MA"/>
    <property type="match status" value="1"/>
</dbReference>
<dbReference type="AlphaFoldDB" id="A0A5Q0BL01"/>
<accession>A0A5Q0BL01</accession>
<feature type="coiled-coil region" evidence="12">
    <location>
        <begin position="721"/>
        <end position="752"/>
    </location>
</feature>
<feature type="transmembrane region" description="Helical" evidence="14">
    <location>
        <begin position="203"/>
        <end position="223"/>
    </location>
</feature>
<keyword evidence="7 14" id="KW-1133">Transmembrane helix</keyword>
<keyword evidence="3" id="KW-0488">Methylation</keyword>
<dbReference type="GO" id="GO:0007165">
    <property type="term" value="P:signal transduction"/>
    <property type="evidence" value="ECO:0007669"/>
    <property type="project" value="UniProtKB-KW"/>
</dbReference>
<dbReference type="InterPro" id="IPR004090">
    <property type="entry name" value="Chemotax_Me-accpt_rcpt"/>
</dbReference>
<dbReference type="PANTHER" id="PTHR43531">
    <property type="entry name" value="PROTEIN ICFG"/>
    <property type="match status" value="1"/>
</dbReference>
<keyword evidence="6 14" id="KW-0812">Transmembrane</keyword>
<evidence type="ECO:0000256" key="1">
    <source>
        <dbReference type="ARBA" id="ARBA00004429"/>
    </source>
</evidence>
<dbReference type="Gene3D" id="3.30.450.20">
    <property type="entry name" value="PAS domain"/>
    <property type="match status" value="1"/>
</dbReference>
<comment type="similarity">
    <text evidence="10">Belongs to the methyl-accepting chemotaxis (MCP) protein family.</text>
</comment>
<keyword evidence="12" id="KW-0175">Coiled coil</keyword>
<dbReference type="InParanoid" id="A0A5Q0BL01"/>
<evidence type="ECO:0000256" key="7">
    <source>
        <dbReference type="ARBA" id="ARBA00022989"/>
    </source>
</evidence>
<evidence type="ECO:0000256" key="14">
    <source>
        <dbReference type="SAM" id="Phobius"/>
    </source>
</evidence>
<comment type="subcellular location">
    <subcellularLocation>
        <location evidence="1">Cell inner membrane</location>
        <topology evidence="1">Multi-pass membrane protein</topology>
    </subcellularLocation>
</comment>
<dbReference type="KEGG" id="mmob:F6R98_07245"/>
<dbReference type="PROSITE" id="PS50885">
    <property type="entry name" value="HAMP"/>
    <property type="match status" value="1"/>
</dbReference>
<feature type="domain" description="HAMP" evidence="16">
    <location>
        <begin position="227"/>
        <end position="280"/>
    </location>
</feature>
<name>A0A5Q0BL01_9GAMM</name>
<dbReference type="CDD" id="cd11386">
    <property type="entry name" value="MCP_signal"/>
    <property type="match status" value="1"/>
</dbReference>
<dbReference type="PANTHER" id="PTHR43531:SF14">
    <property type="entry name" value="METHYL-ACCEPTING CHEMOTAXIS PROTEIN I-RELATED"/>
    <property type="match status" value="1"/>
</dbReference>
<dbReference type="GO" id="GO:0005886">
    <property type="term" value="C:plasma membrane"/>
    <property type="evidence" value="ECO:0007669"/>
    <property type="project" value="UniProtKB-SubCell"/>
</dbReference>
<keyword evidence="18" id="KW-1185">Reference proteome</keyword>
<dbReference type="Pfam" id="PF02203">
    <property type="entry name" value="TarH"/>
    <property type="match status" value="1"/>
</dbReference>
<dbReference type="Pfam" id="PF00015">
    <property type="entry name" value="MCPsignal"/>
    <property type="match status" value="1"/>
</dbReference>
<gene>
    <name evidence="17" type="ORF">F6R98_07245</name>
</gene>
<feature type="compositionally biased region" description="Polar residues" evidence="13">
    <location>
        <begin position="807"/>
        <end position="816"/>
    </location>
</feature>
<evidence type="ECO:0000256" key="4">
    <source>
        <dbReference type="ARBA" id="ARBA00022500"/>
    </source>
</evidence>
<feature type="coiled-coil region" evidence="12">
    <location>
        <begin position="533"/>
        <end position="574"/>
    </location>
</feature>
<reference evidence="17 18" key="1">
    <citation type="submission" date="2019-09" db="EMBL/GenBank/DDBJ databases">
        <title>Ecophysiology of the spiral-shaped methanotroph Methylospira mobilis as revealed by the complete genome sequence.</title>
        <authorList>
            <person name="Oshkin I.Y."/>
            <person name="Dedysh S.N."/>
            <person name="Miroshnikov K."/>
            <person name="Danilova O.V."/>
            <person name="Hakobyan A."/>
            <person name="Liesack W."/>
        </authorList>
    </citation>
    <scope>NUCLEOTIDE SEQUENCE [LARGE SCALE GENOMIC DNA]</scope>
    <source>
        <strain evidence="17 18">Shm1</strain>
    </source>
</reference>
<keyword evidence="5" id="KW-0997">Cell inner membrane</keyword>
<dbReference type="InterPro" id="IPR003122">
    <property type="entry name" value="Tar_rcpt_lig-bd"/>
</dbReference>
<dbReference type="PRINTS" id="PR00260">
    <property type="entry name" value="CHEMTRNSDUCR"/>
</dbReference>
<evidence type="ECO:0000256" key="5">
    <source>
        <dbReference type="ARBA" id="ARBA00022519"/>
    </source>
</evidence>
<evidence type="ECO:0000313" key="18">
    <source>
        <dbReference type="Proteomes" id="UP000325755"/>
    </source>
</evidence>
<dbReference type="SUPFAM" id="SSF58104">
    <property type="entry name" value="Methyl-accepting chemotaxis protein (MCP) signaling domain"/>
    <property type="match status" value="1"/>
</dbReference>
<dbReference type="EMBL" id="CP044205">
    <property type="protein sequence ID" value="QFY42446.1"/>
    <property type="molecule type" value="Genomic_DNA"/>
</dbReference>
<dbReference type="FunFam" id="1.10.287.950:FF:000001">
    <property type="entry name" value="Methyl-accepting chemotaxis sensory transducer"/>
    <property type="match status" value="1"/>
</dbReference>
<sequence length="827" mass="89811">MSMSSSTKSSATTFAGLFIVLAFVLGASGLYGITATSKGLDTLYQNRSAPLQRLQEIKQLLLQNRISVQDPISLTSLEILTNGANVTFRLDPSVVAFNAQEIEKNLGEITRLKDAFASSELSDSEKAFAATFNEDHAAFVRDAIRPALTALQNGAPEEVKRIILTRVRPLYEVLRQDIDRLIDQELTFAKTGYAATQAQASRAITLICAVLVITIAAIILFALRWSRRVSRPLAQFETLLREMAGGNFDSDALISRPDGQFATIFDSLIRLRQRMRESSGSGSENAGLALMALKTLDRVNSYVMIADRDNKIQFVNKSFITWFTPHEAEIRKDVPAFNVSRLVGSNADIFHKGPERVRQMLASINDPVKSAIEVGGRKFKLTVSPLFTDKGERLGACVEWIDNTEHAQFEHVMQDGFERVVHAATQGDFTQRVVDLKIYGPVMKKLGDGVNELLATTEAWLHEFAVSLHALAEGDLTREMADEGADVGVFSDMLRDNNETVMQLSKILRSVRLTADTIKSAASEIAAGNVDLSQRTEEQAASLEETASSMEQLASTVKQNAENARQANQLAEAASSVAIKGGEVVSEVVNTMNSIQESSRKVVDIISVIDGIAFQTNILALNAAVEAARAGEQGRGFAVVASEVRNLAQRSAAAAKEIKQLISDSVEKVENGNRQVEDAGRTMKEIVTSVRRVTDIMSEISAASAEQSSGIDQVNLAITQMDEVTQQNAALVEEAAAAAESLEEQSRELHDMLTVFKLVSPSGGDLQLAPQLHKTAYSAKQPIKTASPPAVVSAAKRSIPPRALKPSLSSSNTPAPTSGKDDDWQEF</sequence>
<evidence type="ECO:0000259" key="15">
    <source>
        <dbReference type="PROSITE" id="PS50111"/>
    </source>
</evidence>
<dbReference type="PROSITE" id="PS50111">
    <property type="entry name" value="CHEMOTAXIS_TRANSDUC_2"/>
    <property type="match status" value="1"/>
</dbReference>
<dbReference type="InterPro" id="IPR003660">
    <property type="entry name" value="HAMP_dom"/>
</dbReference>
<evidence type="ECO:0000256" key="3">
    <source>
        <dbReference type="ARBA" id="ARBA00022481"/>
    </source>
</evidence>
<dbReference type="GO" id="GO:0004888">
    <property type="term" value="F:transmembrane signaling receptor activity"/>
    <property type="evidence" value="ECO:0007669"/>
    <property type="project" value="InterPro"/>
</dbReference>
<dbReference type="GO" id="GO:0006935">
    <property type="term" value="P:chemotaxis"/>
    <property type="evidence" value="ECO:0007669"/>
    <property type="project" value="UniProtKB-KW"/>
</dbReference>
<evidence type="ECO:0000256" key="6">
    <source>
        <dbReference type="ARBA" id="ARBA00022692"/>
    </source>
</evidence>
<feature type="region of interest" description="Disordered" evidence="13">
    <location>
        <begin position="780"/>
        <end position="827"/>
    </location>
</feature>
<feature type="domain" description="Methyl-accepting transducer" evidence="15">
    <location>
        <begin position="514"/>
        <end position="743"/>
    </location>
</feature>
<evidence type="ECO:0000256" key="9">
    <source>
        <dbReference type="ARBA" id="ARBA00023224"/>
    </source>
</evidence>
<dbReference type="Proteomes" id="UP000325755">
    <property type="component" value="Chromosome"/>
</dbReference>
<evidence type="ECO:0000259" key="16">
    <source>
        <dbReference type="PROSITE" id="PS50885"/>
    </source>
</evidence>